<accession>A0A0E3V1Q7</accession>
<evidence type="ECO:0008006" key="4">
    <source>
        <dbReference type="Google" id="ProtNLM"/>
    </source>
</evidence>
<dbReference type="PATRIC" id="fig|576611.7.peg.2060"/>
<feature type="chain" id="PRO_5002413741" description="Lipoprotein with Yx(FWY)xxD motif" evidence="1">
    <location>
        <begin position="22"/>
        <end position="131"/>
    </location>
</feature>
<dbReference type="EMBL" id="CP007501">
    <property type="protein sequence ID" value="AKD26364.1"/>
    <property type="molecule type" value="Genomic_DNA"/>
</dbReference>
<dbReference type="Proteomes" id="UP000061135">
    <property type="component" value="Chromosome"/>
</dbReference>
<organism evidence="2 3">
    <name type="scientific">Polynucleobacter duraquae</name>
    <dbReference type="NCBI Taxonomy" id="1835254"/>
    <lineage>
        <taxon>Bacteria</taxon>
        <taxon>Pseudomonadati</taxon>
        <taxon>Pseudomonadota</taxon>
        <taxon>Betaproteobacteria</taxon>
        <taxon>Burkholderiales</taxon>
        <taxon>Burkholderiaceae</taxon>
        <taxon>Polynucleobacter</taxon>
    </lineage>
</organism>
<keyword evidence="3" id="KW-1185">Reference proteome</keyword>
<name>A0A0E3V1Q7_9BURK</name>
<evidence type="ECO:0000256" key="1">
    <source>
        <dbReference type="SAM" id="SignalP"/>
    </source>
</evidence>
<dbReference type="RefSeq" id="WP_052728825.1">
    <property type="nucleotide sequence ID" value="NZ_CP007501.1"/>
</dbReference>
<evidence type="ECO:0000313" key="3">
    <source>
        <dbReference type="Proteomes" id="UP000061135"/>
    </source>
</evidence>
<dbReference type="Pfam" id="PF03640">
    <property type="entry name" value="Lipoprotein_15"/>
    <property type="match status" value="2"/>
</dbReference>
<dbReference type="HOGENOM" id="CLU_053665_2_0_4"/>
<gene>
    <name evidence="2" type="ORF">CL55_00020310</name>
</gene>
<dbReference type="PANTHER" id="PTHR39335:SF1">
    <property type="entry name" value="BLL4220 PROTEIN"/>
    <property type="match status" value="1"/>
</dbReference>
<dbReference type="PROSITE" id="PS51257">
    <property type="entry name" value="PROKAR_LIPOPROTEIN"/>
    <property type="match status" value="1"/>
</dbReference>
<feature type="signal peptide" evidence="1">
    <location>
        <begin position="1"/>
        <end position="21"/>
    </location>
</feature>
<keyword evidence="1" id="KW-0732">Signal</keyword>
<dbReference type="GO" id="GO:0043448">
    <property type="term" value="P:alkane catabolic process"/>
    <property type="evidence" value="ECO:0007669"/>
    <property type="project" value="TreeGrafter"/>
</dbReference>
<dbReference type="InterPro" id="IPR014558">
    <property type="entry name" value="UCP029720"/>
</dbReference>
<dbReference type="PIRSF" id="PIRSF029720">
    <property type="entry name" value="UCP029720"/>
    <property type="match status" value="1"/>
</dbReference>
<sequence length="131" mass="13688">MNRIKSLLIALVATATLAACASMTGVALAPFTKANDGVLAGNNNMTLYTYSKDASGSGKSACNGMCATNWPPLLIEGSPAVSSGYSVITRDDGKKQLAFNGMPLYFYAKDAKPGDKIGDGRSEGAWQIIKM</sequence>
<protein>
    <recommendedName>
        <fullName evidence="4">Lipoprotein with Yx(FWY)xxD motif</fullName>
    </recommendedName>
</protein>
<dbReference type="KEGG" id="pdq:CL55_00020310"/>
<reference evidence="2 3" key="1">
    <citation type="submission" date="2014-03" db="EMBL/GenBank/DDBJ databases">
        <title>Genome of Polynucleobacter strain MWH-MoK4.</title>
        <authorList>
            <person name="Hahn M.W."/>
        </authorList>
    </citation>
    <scope>NUCLEOTIDE SEQUENCE [LARGE SCALE GENOMIC DNA]</scope>
    <source>
        <strain evidence="2 3">MWH-MoK4</strain>
    </source>
</reference>
<dbReference type="InterPro" id="IPR005297">
    <property type="entry name" value="Lipoprotein_repeat"/>
</dbReference>
<dbReference type="AlphaFoldDB" id="A0A0E3V1Q7"/>
<dbReference type="PANTHER" id="PTHR39335">
    <property type="entry name" value="BLL4220 PROTEIN"/>
    <property type="match status" value="1"/>
</dbReference>
<dbReference type="STRING" id="1835254.CL55_00020310"/>
<proteinExistence type="predicted"/>
<evidence type="ECO:0000313" key="2">
    <source>
        <dbReference type="EMBL" id="AKD26364.1"/>
    </source>
</evidence>